<evidence type="ECO:0000259" key="6">
    <source>
        <dbReference type="Pfam" id="PF01628"/>
    </source>
</evidence>
<dbReference type="GO" id="GO:0003677">
    <property type="term" value="F:DNA binding"/>
    <property type="evidence" value="ECO:0007669"/>
    <property type="project" value="InterPro"/>
</dbReference>
<dbReference type="InterPro" id="IPR029016">
    <property type="entry name" value="GAF-like_dom_sf"/>
</dbReference>
<dbReference type="Proteomes" id="UP000034172">
    <property type="component" value="Unassembled WGS sequence"/>
</dbReference>
<dbReference type="InterPro" id="IPR036388">
    <property type="entry name" value="WH-like_DNA-bd_sf"/>
</dbReference>
<keyword evidence="4 5" id="KW-0804">Transcription</keyword>
<dbReference type="InterPro" id="IPR021153">
    <property type="entry name" value="HrcA_C"/>
</dbReference>
<dbReference type="PANTHER" id="PTHR34824:SF1">
    <property type="entry name" value="HEAT-INDUCIBLE TRANSCRIPTION REPRESSOR HRCA"/>
    <property type="match status" value="1"/>
</dbReference>
<dbReference type="AlphaFoldDB" id="A0A0G1HS21"/>
<sequence>MDLTDRQIHIIKTIVEEFTLTAEPVGSVTLENKYRLGVSPATLRNEMAVLENKGFLSQPHASSGRVPTPMAIKFYVNELMKEKDLSVAEEVNVKSRVWDHRYNRDDLMREATKVLAERTKALCVAATDEGLTYHSGYANLFNSVEFENHLDITREIFYLLDQQQRLMDIFGRASGSSPIHILVGDEIGVTLLQPVSWVFADIRIGGKRGSLGIIGSSRQEYDRNIPFVRYVANLVNQIAQEW</sequence>
<dbReference type="Gene3D" id="3.30.450.40">
    <property type="match status" value="1"/>
</dbReference>
<evidence type="ECO:0000256" key="4">
    <source>
        <dbReference type="ARBA" id="ARBA00023163"/>
    </source>
</evidence>
<dbReference type="SUPFAM" id="SSF46785">
    <property type="entry name" value="Winged helix' DNA-binding domain"/>
    <property type="match status" value="1"/>
</dbReference>
<dbReference type="SUPFAM" id="SSF55781">
    <property type="entry name" value="GAF domain-like"/>
    <property type="match status" value="1"/>
</dbReference>
<dbReference type="HAMAP" id="MF_00081">
    <property type="entry name" value="HrcA"/>
    <property type="match status" value="1"/>
</dbReference>
<organism evidence="7 8">
    <name type="scientific">Candidatus Collierbacteria bacterium GW2011_GWC2_44_18</name>
    <dbReference type="NCBI Taxonomy" id="1618392"/>
    <lineage>
        <taxon>Bacteria</taxon>
        <taxon>Candidatus Collieribacteriota</taxon>
    </lineage>
</organism>
<proteinExistence type="inferred from homology"/>
<keyword evidence="1 5" id="KW-0678">Repressor</keyword>
<comment type="caution">
    <text evidence="7">The sequence shown here is derived from an EMBL/GenBank/DDBJ whole genome shotgun (WGS) entry which is preliminary data.</text>
</comment>
<evidence type="ECO:0000256" key="3">
    <source>
        <dbReference type="ARBA" id="ARBA00023016"/>
    </source>
</evidence>
<dbReference type="GO" id="GO:0045892">
    <property type="term" value="P:negative regulation of DNA-templated transcription"/>
    <property type="evidence" value="ECO:0007669"/>
    <property type="project" value="UniProtKB-UniRule"/>
</dbReference>
<dbReference type="InterPro" id="IPR002571">
    <property type="entry name" value="HrcA"/>
</dbReference>
<name>A0A0G1HS21_9BACT</name>
<evidence type="ECO:0000256" key="2">
    <source>
        <dbReference type="ARBA" id="ARBA00023015"/>
    </source>
</evidence>
<comment type="function">
    <text evidence="5">Negative regulator of class I heat shock genes (grpE-dnaK-dnaJ and groELS operons). Prevents heat-shock induction of these operons.</text>
</comment>
<keyword evidence="2 5" id="KW-0805">Transcription regulation</keyword>
<evidence type="ECO:0000313" key="8">
    <source>
        <dbReference type="Proteomes" id="UP000034172"/>
    </source>
</evidence>
<gene>
    <name evidence="5" type="primary">hrcA</name>
    <name evidence="7" type="ORF">UW41_C0002G0011</name>
</gene>
<comment type="similarity">
    <text evidence="5">Belongs to the HrcA family.</text>
</comment>
<protein>
    <recommendedName>
        <fullName evidence="5">Heat-inducible transcription repressor HrcA</fullName>
    </recommendedName>
</protein>
<dbReference type="InterPro" id="IPR036390">
    <property type="entry name" value="WH_DNA-bd_sf"/>
</dbReference>
<dbReference type="STRING" id="1618392.UW41_C0002G0011"/>
<dbReference type="Gene3D" id="1.10.10.10">
    <property type="entry name" value="Winged helix-like DNA-binding domain superfamily/Winged helix DNA-binding domain"/>
    <property type="match status" value="1"/>
</dbReference>
<feature type="domain" description="Heat-inducible transcription repressor HrcA C-terminal" evidence="6">
    <location>
        <begin position="73"/>
        <end position="225"/>
    </location>
</feature>
<dbReference type="EMBL" id="LCIE01000002">
    <property type="protein sequence ID" value="KKT49735.1"/>
    <property type="molecule type" value="Genomic_DNA"/>
</dbReference>
<reference evidence="7 8" key="1">
    <citation type="journal article" date="2015" name="Nature">
        <title>rRNA introns, odd ribosomes, and small enigmatic genomes across a large radiation of phyla.</title>
        <authorList>
            <person name="Brown C.T."/>
            <person name="Hug L.A."/>
            <person name="Thomas B.C."/>
            <person name="Sharon I."/>
            <person name="Castelle C.J."/>
            <person name="Singh A."/>
            <person name="Wilkins M.J."/>
            <person name="Williams K.H."/>
            <person name="Banfield J.F."/>
        </authorList>
    </citation>
    <scope>NUCLEOTIDE SEQUENCE [LARGE SCALE GENOMIC DNA]</scope>
</reference>
<evidence type="ECO:0000256" key="1">
    <source>
        <dbReference type="ARBA" id="ARBA00022491"/>
    </source>
</evidence>
<keyword evidence="3 5" id="KW-0346">Stress response</keyword>
<accession>A0A0G1HS21</accession>
<evidence type="ECO:0000256" key="5">
    <source>
        <dbReference type="HAMAP-Rule" id="MF_00081"/>
    </source>
</evidence>
<evidence type="ECO:0000313" key="7">
    <source>
        <dbReference type="EMBL" id="KKT49735.1"/>
    </source>
</evidence>
<dbReference type="Pfam" id="PF01628">
    <property type="entry name" value="HrcA"/>
    <property type="match status" value="1"/>
</dbReference>
<dbReference type="PANTHER" id="PTHR34824">
    <property type="entry name" value="HEAT-INDUCIBLE TRANSCRIPTION REPRESSOR HRCA"/>
    <property type="match status" value="1"/>
</dbReference>